<sequence length="150" mass="16165">MLGFNGGLSSEADLALLGPAAGRVYAGLWTDSIPVSAGLRKGKQTELNYMYAALGMGKDDSSDAHFLPDDREESEDVYQSSDDLDDLAPQTYMLCARSQGEIADKEGQKDAAKAVHNREGESVLRRKTPALTARLHRGAELFSSLFASPL</sequence>
<feature type="region of interest" description="Disordered" evidence="1">
    <location>
        <begin position="58"/>
        <end position="83"/>
    </location>
</feature>
<accession>A0A833TIS7</accession>
<reference evidence="2" key="1">
    <citation type="submission" date="2020-04" db="EMBL/GenBank/DDBJ databases">
        <title>Hybrid Assembly of Korean Phytophthora infestans isolates.</title>
        <authorList>
            <person name="Prokchorchik M."/>
            <person name="Lee Y."/>
            <person name="Seo J."/>
            <person name="Cho J.-H."/>
            <person name="Park Y.-E."/>
            <person name="Jang D.-C."/>
            <person name="Im J.-S."/>
            <person name="Choi J.-G."/>
            <person name="Park H.-J."/>
            <person name="Lee G.-B."/>
            <person name="Lee Y.-G."/>
            <person name="Hong S.-Y."/>
            <person name="Cho K."/>
            <person name="Sohn K.H."/>
        </authorList>
    </citation>
    <scope>NUCLEOTIDE SEQUENCE</scope>
    <source>
        <strain evidence="2">KR_1_A1</strain>
    </source>
</reference>
<dbReference type="Proteomes" id="UP000602510">
    <property type="component" value="Unassembled WGS sequence"/>
</dbReference>
<feature type="compositionally biased region" description="Acidic residues" evidence="1">
    <location>
        <begin position="70"/>
        <end position="83"/>
    </location>
</feature>
<evidence type="ECO:0000256" key="1">
    <source>
        <dbReference type="SAM" id="MobiDB-lite"/>
    </source>
</evidence>
<gene>
    <name evidence="2" type="ORF">GN244_ATG06205</name>
</gene>
<evidence type="ECO:0000313" key="3">
    <source>
        <dbReference type="Proteomes" id="UP000602510"/>
    </source>
</evidence>
<keyword evidence="3" id="KW-1185">Reference proteome</keyword>
<dbReference type="EMBL" id="WSZM01000119">
    <property type="protein sequence ID" value="KAF4041561.1"/>
    <property type="molecule type" value="Genomic_DNA"/>
</dbReference>
<proteinExistence type="predicted"/>
<dbReference type="AlphaFoldDB" id="A0A833TIS7"/>
<evidence type="ECO:0000313" key="2">
    <source>
        <dbReference type="EMBL" id="KAF4041561.1"/>
    </source>
</evidence>
<comment type="caution">
    <text evidence="2">The sequence shown here is derived from an EMBL/GenBank/DDBJ whole genome shotgun (WGS) entry which is preliminary data.</text>
</comment>
<organism evidence="2 3">
    <name type="scientific">Phytophthora infestans</name>
    <name type="common">Potato late blight agent</name>
    <name type="synonym">Botrytis infestans</name>
    <dbReference type="NCBI Taxonomy" id="4787"/>
    <lineage>
        <taxon>Eukaryota</taxon>
        <taxon>Sar</taxon>
        <taxon>Stramenopiles</taxon>
        <taxon>Oomycota</taxon>
        <taxon>Peronosporomycetes</taxon>
        <taxon>Peronosporales</taxon>
        <taxon>Peronosporaceae</taxon>
        <taxon>Phytophthora</taxon>
    </lineage>
</organism>
<protein>
    <submittedName>
        <fullName evidence="2">Uncharacterized protein</fullName>
    </submittedName>
</protein>
<name>A0A833TIS7_PHYIN</name>
<feature type="compositionally biased region" description="Basic and acidic residues" evidence="1">
    <location>
        <begin position="58"/>
        <end position="69"/>
    </location>
</feature>